<organism evidence="1 2">
    <name type="scientific">Cyphomyrmex costatus</name>
    <dbReference type="NCBI Taxonomy" id="456900"/>
    <lineage>
        <taxon>Eukaryota</taxon>
        <taxon>Metazoa</taxon>
        <taxon>Ecdysozoa</taxon>
        <taxon>Arthropoda</taxon>
        <taxon>Hexapoda</taxon>
        <taxon>Insecta</taxon>
        <taxon>Pterygota</taxon>
        <taxon>Neoptera</taxon>
        <taxon>Endopterygota</taxon>
        <taxon>Hymenoptera</taxon>
        <taxon>Apocrita</taxon>
        <taxon>Aculeata</taxon>
        <taxon>Formicoidea</taxon>
        <taxon>Formicidae</taxon>
        <taxon>Myrmicinae</taxon>
        <taxon>Cyphomyrmex</taxon>
    </lineage>
</organism>
<proteinExistence type="predicted"/>
<dbReference type="AlphaFoldDB" id="A0A151I9I9"/>
<name>A0A151I9I9_9HYME</name>
<accession>A0A151I9I9</accession>
<sequence>MAQNHQKQVYLLYVFVNLLQDCWLLFSKYCRQICAEHVFPNNQDVFLYSIHCHYFGKEDHYSEICLIIYLFVQRVSCLGAYPYILSNGSARYFVLSATQCDHFARDDEPLSVLTFLCSLGLRQPSGQARKSDTL</sequence>
<evidence type="ECO:0000313" key="2">
    <source>
        <dbReference type="Proteomes" id="UP000078542"/>
    </source>
</evidence>
<dbReference type="EMBL" id="KQ978321">
    <property type="protein sequence ID" value="KYM95146.1"/>
    <property type="molecule type" value="Genomic_DNA"/>
</dbReference>
<dbReference type="Proteomes" id="UP000078542">
    <property type="component" value="Unassembled WGS sequence"/>
</dbReference>
<protein>
    <submittedName>
        <fullName evidence="1">Uncharacterized protein</fullName>
    </submittedName>
</protein>
<gene>
    <name evidence="1" type="ORF">ALC62_14219</name>
</gene>
<reference evidence="1 2" key="1">
    <citation type="submission" date="2016-03" db="EMBL/GenBank/DDBJ databases">
        <title>Cyphomyrmex costatus WGS genome.</title>
        <authorList>
            <person name="Nygaard S."/>
            <person name="Hu H."/>
            <person name="Boomsma J."/>
            <person name="Zhang G."/>
        </authorList>
    </citation>
    <scope>NUCLEOTIDE SEQUENCE [LARGE SCALE GENOMIC DNA]</scope>
    <source>
        <strain evidence="1">MS0001</strain>
        <tissue evidence="1">Whole body</tissue>
    </source>
</reference>
<evidence type="ECO:0000313" key="1">
    <source>
        <dbReference type="EMBL" id="KYM95146.1"/>
    </source>
</evidence>
<keyword evidence="2" id="KW-1185">Reference proteome</keyword>